<dbReference type="NCBIfam" id="TIGR00858">
    <property type="entry name" value="bioF"/>
    <property type="match status" value="1"/>
</dbReference>
<dbReference type="InterPro" id="IPR050087">
    <property type="entry name" value="AON_synthase_class-II"/>
</dbReference>
<feature type="binding site" evidence="8">
    <location>
        <position position="214"/>
    </location>
    <ligand>
        <name>pyridoxal 5'-phosphate</name>
        <dbReference type="ChEBI" id="CHEBI:597326"/>
    </ligand>
</feature>
<organism evidence="10 11">
    <name type="scientific">Undibacterium flavidum</name>
    <dbReference type="NCBI Taxonomy" id="2762297"/>
    <lineage>
        <taxon>Bacteria</taxon>
        <taxon>Pseudomonadati</taxon>
        <taxon>Pseudomonadota</taxon>
        <taxon>Betaproteobacteria</taxon>
        <taxon>Burkholderiales</taxon>
        <taxon>Oxalobacteraceae</taxon>
        <taxon>Undibacterium</taxon>
    </lineage>
</organism>
<dbReference type="InterPro" id="IPR022834">
    <property type="entry name" value="AONS_Proteobacteria"/>
</dbReference>
<dbReference type="EMBL" id="JACOGA010000007">
    <property type="protein sequence ID" value="MBC3873653.1"/>
    <property type="molecule type" value="Genomic_DNA"/>
</dbReference>
<reference evidence="10 11" key="1">
    <citation type="submission" date="2020-08" db="EMBL/GenBank/DDBJ databases">
        <title>Novel species isolated from subtropical streams in China.</title>
        <authorList>
            <person name="Lu H."/>
        </authorList>
    </citation>
    <scope>NUCLEOTIDE SEQUENCE [LARGE SCALE GENOMIC DNA]</scope>
    <source>
        <strain evidence="10 11">LX15W</strain>
    </source>
</reference>
<evidence type="ECO:0000256" key="7">
    <source>
        <dbReference type="ARBA" id="ARBA00047715"/>
    </source>
</evidence>
<feature type="binding site" evidence="8">
    <location>
        <begin position="112"/>
        <end position="113"/>
    </location>
    <ligand>
        <name>pyridoxal 5'-phosphate</name>
        <dbReference type="ChEBI" id="CHEBI:597326"/>
    </ligand>
</feature>
<keyword evidence="6 8" id="KW-0663">Pyridoxal phosphate</keyword>
<comment type="catalytic activity">
    <reaction evidence="7 8">
        <text>6-carboxyhexanoyl-[ACP] + L-alanine + H(+) = (8S)-8-amino-7-oxononanoate + holo-[ACP] + CO2</text>
        <dbReference type="Rhea" id="RHEA:42288"/>
        <dbReference type="Rhea" id="RHEA-COMP:9685"/>
        <dbReference type="Rhea" id="RHEA-COMP:9955"/>
        <dbReference type="ChEBI" id="CHEBI:15378"/>
        <dbReference type="ChEBI" id="CHEBI:16526"/>
        <dbReference type="ChEBI" id="CHEBI:57972"/>
        <dbReference type="ChEBI" id="CHEBI:64479"/>
        <dbReference type="ChEBI" id="CHEBI:78846"/>
        <dbReference type="ChEBI" id="CHEBI:149468"/>
        <dbReference type="EC" id="2.3.1.47"/>
    </reaction>
</comment>
<evidence type="ECO:0000256" key="2">
    <source>
        <dbReference type="ARBA" id="ARBA00004746"/>
    </source>
</evidence>
<evidence type="ECO:0000313" key="11">
    <source>
        <dbReference type="Proteomes" id="UP000624279"/>
    </source>
</evidence>
<comment type="cofactor">
    <cofactor evidence="1 8">
        <name>pyridoxal 5'-phosphate</name>
        <dbReference type="ChEBI" id="CHEBI:597326"/>
    </cofactor>
</comment>
<comment type="similarity">
    <text evidence="8">Belongs to the class-II pyridoxal-phosphate-dependent aminotransferase family. BioF subfamily.</text>
</comment>
<protein>
    <recommendedName>
        <fullName evidence="8">8-amino-7-oxononanoate synthase</fullName>
        <shortName evidence="8">AONS</shortName>
        <ecNumber evidence="8">2.3.1.47</ecNumber>
    </recommendedName>
    <alternativeName>
        <fullName evidence="8">7-keto-8-amino-pelargonic acid synthase</fullName>
        <shortName evidence="8">7-KAP synthase</shortName>
        <shortName evidence="8">KAPA synthase</shortName>
    </alternativeName>
    <alternativeName>
        <fullName evidence="8">8-amino-7-ketopelargonate synthase</fullName>
    </alternativeName>
</protein>
<feature type="modified residue" description="N6-(pyridoxal phosphate)lysine" evidence="8">
    <location>
        <position position="245"/>
    </location>
</feature>
<feature type="domain" description="Aminotransferase class I/classII large" evidence="9">
    <location>
        <begin position="41"/>
        <end position="389"/>
    </location>
</feature>
<feature type="binding site" evidence="8">
    <location>
        <position position="242"/>
    </location>
    <ligand>
        <name>pyridoxal 5'-phosphate</name>
        <dbReference type="ChEBI" id="CHEBI:597326"/>
    </ligand>
</feature>
<evidence type="ECO:0000313" key="10">
    <source>
        <dbReference type="EMBL" id="MBC3873653.1"/>
    </source>
</evidence>
<dbReference type="SUPFAM" id="SSF53383">
    <property type="entry name" value="PLP-dependent transferases"/>
    <property type="match status" value="1"/>
</dbReference>
<accession>A0ABR6YAN6</accession>
<evidence type="ECO:0000256" key="5">
    <source>
        <dbReference type="ARBA" id="ARBA00022756"/>
    </source>
</evidence>
<dbReference type="RefSeq" id="WP_186941692.1">
    <property type="nucleotide sequence ID" value="NZ_JACOGA010000007.1"/>
</dbReference>
<evidence type="ECO:0000256" key="6">
    <source>
        <dbReference type="ARBA" id="ARBA00022898"/>
    </source>
</evidence>
<evidence type="ECO:0000256" key="4">
    <source>
        <dbReference type="ARBA" id="ARBA00022679"/>
    </source>
</evidence>
<dbReference type="InterPro" id="IPR004839">
    <property type="entry name" value="Aminotransferase_I/II_large"/>
</dbReference>
<comment type="caution">
    <text evidence="10">The sequence shown here is derived from an EMBL/GenBank/DDBJ whole genome shotgun (WGS) entry which is preliminary data.</text>
</comment>
<evidence type="ECO:0000256" key="3">
    <source>
        <dbReference type="ARBA" id="ARBA00011738"/>
    </source>
</evidence>
<dbReference type="Pfam" id="PF00155">
    <property type="entry name" value="Aminotran_1_2"/>
    <property type="match status" value="1"/>
</dbReference>
<dbReference type="Proteomes" id="UP000624279">
    <property type="component" value="Unassembled WGS sequence"/>
</dbReference>
<dbReference type="HAMAP" id="MF_01693">
    <property type="entry name" value="BioF_aminotrans_2"/>
    <property type="match status" value="1"/>
</dbReference>
<feature type="binding site" evidence="8">
    <location>
        <position position="140"/>
    </location>
    <ligand>
        <name>substrate</name>
    </ligand>
</feature>
<proteinExistence type="inferred from homology"/>
<keyword evidence="4 8" id="KW-0808">Transferase</keyword>
<comment type="subunit">
    <text evidence="3 8">Homodimer.</text>
</comment>
<comment type="pathway">
    <text evidence="2 8">Cofactor biosynthesis; biotin biosynthesis.</text>
</comment>
<dbReference type="InterPro" id="IPR015422">
    <property type="entry name" value="PyrdxlP-dep_Trfase_small"/>
</dbReference>
<dbReference type="CDD" id="cd06454">
    <property type="entry name" value="KBL_like"/>
    <property type="match status" value="1"/>
</dbReference>
<sequence length="394" mass="42151">MILLDQIQNELAVLDSKSLRRRRRHAESPSAPRVKVDGQAMLAFCSNDYLGLAAHPKIIAALQEGADLYGVGSGASHLISGHSRAHAILEDRLAEFVSPHLVDARALYFCTGYMANLAVLAGLAAVSGKETELFSESLNHASLIDGAKLSRAKLQVYPHGDVASLRAMLQASTAATKIVVSDSVFSMDGNLAPVPELLALCEEFNAWLVIDDAHGFGALGAYGRGVLEHFDLHSPNIVYMGTLGKSAGVGGAFVAAHKDVIEWLVNKARPYIYTTAAPPALAHALLTSLDIIQGEEGQARRAHLQILIAQLRRDLKLKRWTLMPSDTAVQPIVIGDNAESLLAAASLYEQGFWVPAIRPPTVPVGTARLRITLSAAHTSEDLAMLIDAVNGLEV</sequence>
<dbReference type="Gene3D" id="3.40.640.10">
    <property type="entry name" value="Type I PLP-dependent aspartate aminotransferase-like (Major domain)"/>
    <property type="match status" value="1"/>
</dbReference>
<dbReference type="Gene3D" id="3.90.1150.10">
    <property type="entry name" value="Aspartate Aminotransferase, domain 1"/>
    <property type="match status" value="1"/>
</dbReference>
<evidence type="ECO:0000259" key="9">
    <source>
        <dbReference type="Pfam" id="PF00155"/>
    </source>
</evidence>
<dbReference type="PANTHER" id="PTHR13693:SF100">
    <property type="entry name" value="8-AMINO-7-OXONONANOATE SYNTHASE"/>
    <property type="match status" value="1"/>
</dbReference>
<feature type="binding site" evidence="8">
    <location>
        <position position="186"/>
    </location>
    <ligand>
        <name>pyridoxal 5'-phosphate</name>
        <dbReference type="ChEBI" id="CHEBI:597326"/>
    </ligand>
</feature>
<feature type="binding site" evidence="8">
    <location>
        <position position="361"/>
    </location>
    <ligand>
        <name>substrate</name>
    </ligand>
</feature>
<keyword evidence="10" id="KW-0012">Acyltransferase</keyword>
<name>A0ABR6YAN6_9BURK</name>
<gene>
    <name evidence="8 10" type="primary">bioF</name>
    <name evidence="10" type="ORF">H8K55_08640</name>
</gene>
<keyword evidence="11" id="KW-1185">Reference proteome</keyword>
<evidence type="ECO:0000256" key="8">
    <source>
        <dbReference type="HAMAP-Rule" id="MF_01693"/>
    </source>
</evidence>
<keyword evidence="5 8" id="KW-0093">Biotin biosynthesis</keyword>
<dbReference type="InterPro" id="IPR015421">
    <property type="entry name" value="PyrdxlP-dep_Trfase_major"/>
</dbReference>
<dbReference type="PANTHER" id="PTHR13693">
    <property type="entry name" value="CLASS II AMINOTRANSFERASE/8-AMINO-7-OXONONANOATE SYNTHASE"/>
    <property type="match status" value="1"/>
</dbReference>
<dbReference type="EC" id="2.3.1.47" evidence="8"/>
<dbReference type="InterPro" id="IPR004723">
    <property type="entry name" value="AONS_Archaea/Proteobacteria"/>
</dbReference>
<comment type="function">
    <text evidence="8">Catalyzes the decarboxylative condensation of pimeloyl-[acyl-carrier protein] and L-alanine to produce 8-amino-7-oxononanoate (AON), [acyl-carrier protein], and carbon dioxide.</text>
</comment>
<feature type="binding site" evidence="8">
    <location>
        <position position="21"/>
    </location>
    <ligand>
        <name>substrate</name>
    </ligand>
</feature>
<dbReference type="InterPro" id="IPR015424">
    <property type="entry name" value="PyrdxlP-dep_Trfase"/>
</dbReference>
<dbReference type="GO" id="GO:0008710">
    <property type="term" value="F:8-amino-7-oxononanoate synthase activity"/>
    <property type="evidence" value="ECO:0007669"/>
    <property type="project" value="UniProtKB-EC"/>
</dbReference>
<evidence type="ECO:0000256" key="1">
    <source>
        <dbReference type="ARBA" id="ARBA00001933"/>
    </source>
</evidence>